<dbReference type="InterPro" id="IPR050261">
    <property type="entry name" value="FrsA_esterase"/>
</dbReference>
<keyword evidence="3" id="KW-1185">Reference proteome</keyword>
<dbReference type="Proteomes" id="UP001238163">
    <property type="component" value="Unassembled WGS sequence"/>
</dbReference>
<dbReference type="Gene3D" id="3.40.50.1820">
    <property type="entry name" value="alpha/beta hydrolase"/>
    <property type="match status" value="1"/>
</dbReference>
<evidence type="ECO:0000313" key="3">
    <source>
        <dbReference type="Proteomes" id="UP001238163"/>
    </source>
</evidence>
<dbReference type="InterPro" id="IPR029058">
    <property type="entry name" value="AB_hydrolase_fold"/>
</dbReference>
<dbReference type="PANTHER" id="PTHR22946:SF8">
    <property type="entry name" value="ACETYL XYLAN ESTERASE DOMAIN-CONTAINING PROTEIN"/>
    <property type="match status" value="1"/>
</dbReference>
<dbReference type="AlphaFoldDB" id="A0AAE3VIF3"/>
<sequence>MSSPQDVIAAFEHSERRIFAALARQPVRDLTADHDRCEVRALLARSLGLARIPAPTMRVSVVDEKSLGGCHLQCLAGTSWPGATVTAHLYLPDTPPPWPVVLVCCGHGALGKTTYAAMGLRLARQGAAALINDNIGQGERTPMGHWQVTAPFALGFSVQGMIVRESLAWLQWLKQDQRFTRLGAAGNSGGGTLTMCLAALSDDLEAIASTGYPSSFELIARKQKTHCHCNLFPGAIGRFDMWELYALFAPRPLLIMQGRYDNLFLLDSFLATARKIKHIYQALGAQEAFASAVPDGQHSWDAPRRQRIGEFFATHFGIRTPLPDDEDCREPILDATCAPCLPSWPADALNANALAGNFTGTHLDPPLKLWDIYPPTGLPGPWPALSDRGPSEQILAQWECFLADI</sequence>
<accession>A0AAE3VIF3</accession>
<reference evidence="2" key="1">
    <citation type="submission" date="2023-07" db="EMBL/GenBank/DDBJ databases">
        <title>Genomic Encyclopedia of Type Strains, Phase IV (KMG-IV): sequencing the most valuable type-strain genomes for metagenomic binning, comparative biology and taxonomic classification.</title>
        <authorList>
            <person name="Goeker M."/>
        </authorList>
    </citation>
    <scope>NUCLEOTIDE SEQUENCE</scope>
    <source>
        <strain evidence="2">DSM 24202</strain>
    </source>
</reference>
<feature type="domain" description="Dienelactone hydrolase" evidence="1">
    <location>
        <begin position="86"/>
        <end position="209"/>
    </location>
</feature>
<comment type="caution">
    <text evidence="2">The sequence shown here is derived from an EMBL/GenBank/DDBJ whole genome shotgun (WGS) entry which is preliminary data.</text>
</comment>
<dbReference type="InterPro" id="IPR002925">
    <property type="entry name" value="Dienelactn_hydro"/>
</dbReference>
<dbReference type="PANTHER" id="PTHR22946">
    <property type="entry name" value="DIENELACTONE HYDROLASE DOMAIN-CONTAINING PROTEIN-RELATED"/>
    <property type="match status" value="1"/>
</dbReference>
<organism evidence="2 3">
    <name type="scientific">Oligosphaera ethanolica</name>
    <dbReference type="NCBI Taxonomy" id="760260"/>
    <lineage>
        <taxon>Bacteria</taxon>
        <taxon>Pseudomonadati</taxon>
        <taxon>Lentisphaerota</taxon>
        <taxon>Oligosphaeria</taxon>
        <taxon>Oligosphaerales</taxon>
        <taxon>Oligosphaeraceae</taxon>
        <taxon>Oligosphaera</taxon>
    </lineage>
</organism>
<dbReference type="Pfam" id="PF01738">
    <property type="entry name" value="DLH"/>
    <property type="match status" value="1"/>
</dbReference>
<protein>
    <recommendedName>
        <fullName evidence="1">Dienelactone hydrolase domain-containing protein</fullName>
    </recommendedName>
</protein>
<dbReference type="RefSeq" id="WP_307262865.1">
    <property type="nucleotide sequence ID" value="NZ_JAUSVL010000001.1"/>
</dbReference>
<evidence type="ECO:0000313" key="2">
    <source>
        <dbReference type="EMBL" id="MDQ0290873.1"/>
    </source>
</evidence>
<name>A0AAE3VIF3_9BACT</name>
<gene>
    <name evidence="2" type="ORF">J3R75_002980</name>
</gene>
<dbReference type="EMBL" id="JAUSVL010000001">
    <property type="protein sequence ID" value="MDQ0290873.1"/>
    <property type="molecule type" value="Genomic_DNA"/>
</dbReference>
<proteinExistence type="predicted"/>
<evidence type="ECO:0000259" key="1">
    <source>
        <dbReference type="Pfam" id="PF01738"/>
    </source>
</evidence>
<dbReference type="SUPFAM" id="SSF53474">
    <property type="entry name" value="alpha/beta-Hydrolases"/>
    <property type="match status" value="1"/>
</dbReference>
<dbReference type="GO" id="GO:0016787">
    <property type="term" value="F:hydrolase activity"/>
    <property type="evidence" value="ECO:0007669"/>
    <property type="project" value="InterPro"/>
</dbReference>